<dbReference type="InterPro" id="IPR006549">
    <property type="entry name" value="HAD-SF_hydro_IIIA"/>
</dbReference>
<dbReference type="GO" id="GO:0016787">
    <property type="term" value="F:hydrolase activity"/>
    <property type="evidence" value="ECO:0007669"/>
    <property type="project" value="UniProtKB-KW"/>
</dbReference>
<dbReference type="SUPFAM" id="SSF56784">
    <property type="entry name" value="HAD-like"/>
    <property type="match status" value="1"/>
</dbReference>
<dbReference type="PRINTS" id="PR00413">
    <property type="entry name" value="HADHALOGNASE"/>
</dbReference>
<dbReference type="NCBIfam" id="TIGR01549">
    <property type="entry name" value="HAD-SF-IA-v1"/>
    <property type="match status" value="1"/>
</dbReference>
<dbReference type="SFLD" id="SFLDS00003">
    <property type="entry name" value="Haloacid_Dehalogenase"/>
    <property type="match status" value="1"/>
</dbReference>
<dbReference type="PANTHER" id="PTHR43434:SF1">
    <property type="entry name" value="PHOSPHOGLYCOLATE PHOSPHATASE"/>
    <property type="match status" value="1"/>
</dbReference>
<dbReference type="Proteomes" id="UP000609346">
    <property type="component" value="Unassembled WGS sequence"/>
</dbReference>
<accession>A0ABR8N190</accession>
<protein>
    <submittedName>
        <fullName evidence="1">HAD-IA family hydrolase</fullName>
    </submittedName>
</protein>
<dbReference type="InterPro" id="IPR050155">
    <property type="entry name" value="HAD-like_hydrolase_sf"/>
</dbReference>
<dbReference type="Gene3D" id="1.10.150.240">
    <property type="entry name" value="Putative phosphatase, domain 2"/>
    <property type="match status" value="1"/>
</dbReference>
<comment type="caution">
    <text evidence="1">The sequence shown here is derived from an EMBL/GenBank/DDBJ whole genome shotgun (WGS) entry which is preliminary data.</text>
</comment>
<organism evidence="1 2">
    <name type="scientific">Paenibacillus terricola</name>
    <dbReference type="NCBI Taxonomy" id="2763503"/>
    <lineage>
        <taxon>Bacteria</taxon>
        <taxon>Bacillati</taxon>
        <taxon>Bacillota</taxon>
        <taxon>Bacilli</taxon>
        <taxon>Bacillales</taxon>
        <taxon>Paenibacillaceae</taxon>
        <taxon>Paenibacillus</taxon>
    </lineage>
</organism>
<dbReference type="InterPro" id="IPR036412">
    <property type="entry name" value="HAD-like_sf"/>
</dbReference>
<dbReference type="InterPro" id="IPR023214">
    <property type="entry name" value="HAD_sf"/>
</dbReference>
<name>A0ABR8N190_9BACL</name>
<dbReference type="InterPro" id="IPR023198">
    <property type="entry name" value="PGP-like_dom2"/>
</dbReference>
<dbReference type="InterPro" id="IPR006439">
    <property type="entry name" value="HAD-SF_hydro_IA"/>
</dbReference>
<keyword evidence="2" id="KW-1185">Reference proteome</keyword>
<keyword evidence="1" id="KW-0378">Hydrolase</keyword>
<dbReference type="EMBL" id="JACXZA010000007">
    <property type="protein sequence ID" value="MBD3921954.1"/>
    <property type="molecule type" value="Genomic_DNA"/>
</dbReference>
<dbReference type="InterPro" id="IPR041492">
    <property type="entry name" value="HAD_2"/>
</dbReference>
<dbReference type="NCBIfam" id="TIGR01509">
    <property type="entry name" value="HAD-SF-IA-v3"/>
    <property type="match status" value="1"/>
</dbReference>
<evidence type="ECO:0000313" key="2">
    <source>
        <dbReference type="Proteomes" id="UP000609346"/>
    </source>
</evidence>
<dbReference type="SFLD" id="SFLDG01135">
    <property type="entry name" value="C1.5.6:_HAD__Beta-PGM__Phospha"/>
    <property type="match status" value="1"/>
</dbReference>
<dbReference type="SFLD" id="SFLDG01129">
    <property type="entry name" value="C1.5:_HAD__Beta-PGM__Phosphata"/>
    <property type="match status" value="1"/>
</dbReference>
<gene>
    <name evidence="1" type="ORF">H8B09_24545</name>
</gene>
<sequence length="227" mass="25770">MIDVILWDLDGTIQDSESLAKASTRYGFEKVLGREPTEDEYEQLLGRPLPVVYREWFSEELVERILMMMSEYYLDRKDQLVCYKGVPELLAALKLRGYRMGIVTSKRRVNAIDELKAKGLDSWFEVIIAQEDTDLHKPSPDPLLAAALQLNAAPERCVYIGDQPTDIRAAHAAQMLSIAALWGEGSLDRVESVYPTRLVYKPNDILNALAEISSNRDSFDHSYPSMK</sequence>
<proteinExistence type="predicted"/>
<dbReference type="Gene3D" id="3.40.50.1000">
    <property type="entry name" value="HAD superfamily/HAD-like"/>
    <property type="match status" value="1"/>
</dbReference>
<reference evidence="1 2" key="1">
    <citation type="submission" date="2020-09" db="EMBL/GenBank/DDBJ databases">
        <title>Paenibacillus sp. strain PR3 16S rRNA gene Genome sequencing and assembly.</title>
        <authorList>
            <person name="Kim J."/>
        </authorList>
    </citation>
    <scope>NUCLEOTIDE SEQUENCE [LARGE SCALE GENOMIC DNA]</scope>
    <source>
        <strain evidence="1 2">PR3</strain>
    </source>
</reference>
<dbReference type="NCBIfam" id="TIGR01662">
    <property type="entry name" value="HAD-SF-IIIA"/>
    <property type="match status" value="1"/>
</dbReference>
<dbReference type="Pfam" id="PF13419">
    <property type="entry name" value="HAD_2"/>
    <property type="match status" value="1"/>
</dbReference>
<dbReference type="RefSeq" id="WP_191206253.1">
    <property type="nucleotide sequence ID" value="NZ_JACXZA010000007.1"/>
</dbReference>
<evidence type="ECO:0000313" key="1">
    <source>
        <dbReference type="EMBL" id="MBD3921954.1"/>
    </source>
</evidence>
<dbReference type="PANTHER" id="PTHR43434">
    <property type="entry name" value="PHOSPHOGLYCOLATE PHOSPHATASE"/>
    <property type="match status" value="1"/>
</dbReference>